<reference evidence="1" key="1">
    <citation type="journal article" date="2015" name="Front. Microbiol.">
        <title>Combining genomic sequencing methods to explore viral diversity and reveal potential virus-host interactions.</title>
        <authorList>
            <person name="Chow C.E."/>
            <person name="Winget D.M."/>
            <person name="White R.A.III."/>
            <person name="Hallam S.J."/>
            <person name="Suttle C.A."/>
        </authorList>
    </citation>
    <scope>NUCLEOTIDE SEQUENCE</scope>
    <source>
        <strain evidence="1">Anoxic3_4</strain>
    </source>
</reference>
<proteinExistence type="predicted"/>
<organism evidence="1">
    <name type="scientific">uncultured marine virus</name>
    <dbReference type="NCBI Taxonomy" id="186617"/>
    <lineage>
        <taxon>Viruses</taxon>
        <taxon>environmental samples</taxon>
    </lineage>
</organism>
<protein>
    <submittedName>
        <fullName evidence="1">Uncharacterized protein</fullName>
    </submittedName>
</protein>
<dbReference type="EMBL" id="KR029579">
    <property type="protein sequence ID" value="AKH46086.1"/>
    <property type="molecule type" value="Genomic_DNA"/>
</dbReference>
<sequence>MLVWAERGEWFVFFRWQHTFYLLTEALREVWHRWGEILFVTAPEKGFWFRVPDPEVLFYPRDVFRIWDNVFLKKR</sequence>
<reference evidence="1" key="2">
    <citation type="submission" date="2015-03" db="EMBL/GenBank/DDBJ databases">
        <authorList>
            <person name="Chow C.-E.T."/>
            <person name="Winget D.M."/>
            <person name="White R.A.III."/>
            <person name="Hallam S.J."/>
            <person name="Suttle C.A."/>
        </authorList>
    </citation>
    <scope>NUCLEOTIDE SEQUENCE</scope>
    <source>
        <strain evidence="1">Anoxic3_4</strain>
    </source>
</reference>
<name>A0A0F7L517_9VIRU</name>
<accession>A0A0F7L517</accession>
<evidence type="ECO:0000313" key="1">
    <source>
        <dbReference type="EMBL" id="AKH46086.1"/>
    </source>
</evidence>